<evidence type="ECO:0000256" key="2">
    <source>
        <dbReference type="SAM" id="MobiDB-lite"/>
    </source>
</evidence>
<dbReference type="PROSITE" id="PS50222">
    <property type="entry name" value="EF_HAND_2"/>
    <property type="match status" value="1"/>
</dbReference>
<keyword evidence="6" id="KW-1185">Reference proteome</keyword>
<reference evidence="5 6" key="2">
    <citation type="journal article" date="2021" name="J. Hered.">
        <title>Feather Gene Expression Elucidates the Developmental Basis of Plumage Iridescence in African Starlings.</title>
        <authorList>
            <person name="Rubenstein D.R."/>
            <person name="Corvelo A."/>
            <person name="MacManes M.D."/>
            <person name="Maia R."/>
            <person name="Narzisi G."/>
            <person name="Rousaki A."/>
            <person name="Vandenabeele P."/>
            <person name="Shawkey M.D."/>
            <person name="Solomon J."/>
        </authorList>
    </citation>
    <scope>NUCLEOTIDE SEQUENCE [LARGE SCALE GENOMIC DNA]</scope>
    <source>
        <strain evidence="5">SS15</strain>
    </source>
</reference>
<dbReference type="Proteomes" id="UP000618051">
    <property type="component" value="Unassembled WGS sequence"/>
</dbReference>
<dbReference type="PANTHER" id="PTHR46311">
    <property type="entry name" value="CALCIUM-BINDING PROTEIN 8-RELATED"/>
    <property type="match status" value="1"/>
</dbReference>
<comment type="caution">
    <text evidence="4">The sequence shown here is derived from an EMBL/GenBank/DDBJ whole genome shotgun (WGS) entry which is preliminary data.</text>
</comment>
<dbReference type="GO" id="GO:0005509">
    <property type="term" value="F:calcium ion binding"/>
    <property type="evidence" value="ECO:0007669"/>
    <property type="project" value="InterPro"/>
</dbReference>
<dbReference type="AlphaFoldDB" id="A0A835NR94"/>
<accession>A0A835NR94</accession>
<gene>
    <name evidence="5" type="ORF">IHE44_0014089</name>
    <name evidence="4" type="ORF">IHE44_013717</name>
</gene>
<reference evidence="4" key="1">
    <citation type="submission" date="2020-10" db="EMBL/GenBank/DDBJ databases">
        <title>Feather gene expression reveals the developmental basis of iridescence in African starlings.</title>
        <authorList>
            <person name="Rubenstein D.R."/>
        </authorList>
    </citation>
    <scope>NUCLEOTIDE SEQUENCE</scope>
    <source>
        <strain evidence="4">SS15</strain>
        <tissue evidence="4">Liver</tissue>
    </source>
</reference>
<organism evidence="4">
    <name type="scientific">Lamprotornis superbus</name>
    <dbReference type="NCBI Taxonomy" id="245042"/>
    <lineage>
        <taxon>Eukaryota</taxon>
        <taxon>Metazoa</taxon>
        <taxon>Chordata</taxon>
        <taxon>Craniata</taxon>
        <taxon>Vertebrata</taxon>
        <taxon>Euteleostomi</taxon>
        <taxon>Archelosauria</taxon>
        <taxon>Archosauria</taxon>
        <taxon>Dinosauria</taxon>
        <taxon>Saurischia</taxon>
        <taxon>Theropoda</taxon>
        <taxon>Coelurosauria</taxon>
        <taxon>Aves</taxon>
        <taxon>Neognathae</taxon>
        <taxon>Neoaves</taxon>
        <taxon>Telluraves</taxon>
        <taxon>Australaves</taxon>
        <taxon>Passeriformes</taxon>
        <taxon>Sturnidae</taxon>
        <taxon>Lamprotornis</taxon>
    </lineage>
</organism>
<dbReference type="InterPro" id="IPR002048">
    <property type="entry name" value="EF_hand_dom"/>
</dbReference>
<evidence type="ECO:0000313" key="4">
    <source>
        <dbReference type="EMBL" id="KAG0119781.1"/>
    </source>
</evidence>
<evidence type="ECO:0000256" key="1">
    <source>
        <dbReference type="ARBA" id="ARBA00022737"/>
    </source>
</evidence>
<evidence type="ECO:0000259" key="3">
    <source>
        <dbReference type="PROSITE" id="PS50222"/>
    </source>
</evidence>
<dbReference type="EMBL" id="JADDUC020000007">
    <property type="protein sequence ID" value="KAI1237989.1"/>
    <property type="molecule type" value="Genomic_DNA"/>
</dbReference>
<dbReference type="EMBL" id="JADDUC010000078">
    <property type="protein sequence ID" value="KAG0119781.1"/>
    <property type="molecule type" value="Genomic_DNA"/>
</dbReference>
<dbReference type="Gene3D" id="1.10.238.10">
    <property type="entry name" value="EF-hand"/>
    <property type="match status" value="1"/>
</dbReference>
<evidence type="ECO:0000313" key="6">
    <source>
        <dbReference type="Proteomes" id="UP000618051"/>
    </source>
</evidence>
<dbReference type="PANTHER" id="PTHR46311:SF3">
    <property type="entry name" value="CALCIUM-BINDING PROTEIN 8"/>
    <property type="match status" value="1"/>
</dbReference>
<dbReference type="InterPro" id="IPR051111">
    <property type="entry name" value="Ca-binding_regulatory"/>
</dbReference>
<dbReference type="GO" id="GO:0032588">
    <property type="term" value="C:trans-Golgi network membrane"/>
    <property type="evidence" value="ECO:0007669"/>
    <property type="project" value="TreeGrafter"/>
</dbReference>
<reference evidence="5" key="3">
    <citation type="submission" date="2022-01" db="EMBL/GenBank/DDBJ databases">
        <authorList>
            <person name="Rubenstein D.R."/>
        </authorList>
    </citation>
    <scope>NUCLEOTIDE SEQUENCE</scope>
    <source>
        <strain evidence="5">SS15</strain>
        <tissue evidence="5">Liver</tissue>
    </source>
</reference>
<keyword evidence="1" id="KW-0677">Repeat</keyword>
<protein>
    <recommendedName>
        <fullName evidence="3">EF-hand domain-containing protein</fullName>
    </recommendedName>
</protein>
<dbReference type="InterPro" id="IPR011992">
    <property type="entry name" value="EF-hand-dom_pair"/>
</dbReference>
<proteinExistence type="predicted"/>
<dbReference type="Pfam" id="PF13499">
    <property type="entry name" value="EF-hand_7"/>
    <property type="match status" value="1"/>
</dbReference>
<name>A0A835NR94_9PASS</name>
<dbReference type="SUPFAM" id="SSF47473">
    <property type="entry name" value="EF-hand"/>
    <property type="match status" value="1"/>
</dbReference>
<sequence>MAHPNQDHGSVSSKTSAAMVNKMVQSSEINSEQNETATSAAHKCLPALPLLLEYENQMSRLEDVQVEMLEKARELFQLCDKDEKGFITKVDMQRLQSELPLTPEQLETVFDSLEQNNKGYLTPVEFSMGLASRQETESR</sequence>
<feature type="domain" description="EF-hand" evidence="3">
    <location>
        <begin position="67"/>
        <end position="102"/>
    </location>
</feature>
<feature type="region of interest" description="Disordered" evidence="2">
    <location>
        <begin position="1"/>
        <end position="39"/>
    </location>
</feature>
<evidence type="ECO:0000313" key="5">
    <source>
        <dbReference type="EMBL" id="KAI1237989.1"/>
    </source>
</evidence>
<feature type="compositionally biased region" description="Polar residues" evidence="2">
    <location>
        <begin position="7"/>
        <end position="39"/>
    </location>
</feature>
<dbReference type="OrthoDB" id="9837699at2759"/>